<dbReference type="InterPro" id="IPR005546">
    <property type="entry name" value="Autotransporte_beta"/>
</dbReference>
<dbReference type="Proteomes" id="UP000066995">
    <property type="component" value="Chromosome"/>
</dbReference>
<dbReference type="EMBL" id="CP006943">
    <property type="protein sequence ID" value="AHG74962.1"/>
    <property type="molecule type" value="Genomic_DNA"/>
</dbReference>
<dbReference type="InterPro" id="IPR036709">
    <property type="entry name" value="Autotransporte_beta_dom_sf"/>
</dbReference>
<dbReference type="PRINTS" id="PR00723">
    <property type="entry name" value="SUBTILISIN"/>
</dbReference>
<dbReference type="HOGENOM" id="CLU_313487_0_0_6"/>
<dbReference type="eggNOG" id="COG3468">
    <property type="taxonomic scope" value="Bacteria"/>
</dbReference>
<dbReference type="KEGG" id="mvi:X808_4390"/>
<evidence type="ECO:0000313" key="10">
    <source>
        <dbReference type="EMBL" id="AHG74962.1"/>
    </source>
</evidence>
<feature type="chain" id="PRO_5004793893" evidence="8">
    <location>
        <begin position="26"/>
        <end position="931"/>
    </location>
</feature>
<dbReference type="SMART" id="SM00869">
    <property type="entry name" value="Autotransporter"/>
    <property type="match status" value="1"/>
</dbReference>
<evidence type="ECO:0000256" key="6">
    <source>
        <dbReference type="PIRSR" id="PIRSR615500-1"/>
    </source>
</evidence>
<evidence type="ECO:0000259" key="9">
    <source>
        <dbReference type="PROSITE" id="PS51208"/>
    </source>
</evidence>
<dbReference type="MEROPS" id="S08.144"/>
<feature type="active site" description="Charge relay system" evidence="6 7">
    <location>
        <position position="338"/>
    </location>
</feature>
<dbReference type="PANTHER" id="PTHR43806:SF11">
    <property type="entry name" value="CEREVISIN-RELATED"/>
    <property type="match status" value="1"/>
</dbReference>
<dbReference type="InterPro" id="IPR013425">
    <property type="entry name" value="Autotrns_rpt"/>
</dbReference>
<dbReference type="GO" id="GO:0004252">
    <property type="term" value="F:serine-type endopeptidase activity"/>
    <property type="evidence" value="ECO:0007669"/>
    <property type="project" value="UniProtKB-UniRule"/>
</dbReference>
<evidence type="ECO:0000256" key="8">
    <source>
        <dbReference type="SAM" id="SignalP"/>
    </source>
</evidence>
<feature type="signal peptide" evidence="8">
    <location>
        <begin position="1"/>
        <end position="25"/>
    </location>
</feature>
<dbReference type="SUPFAM" id="SSF52743">
    <property type="entry name" value="Subtilisin-like"/>
    <property type="match status" value="1"/>
</dbReference>
<feature type="active site" description="Charge relay system" evidence="6 7">
    <location>
        <position position="124"/>
    </location>
</feature>
<protein>
    <submittedName>
        <fullName evidence="10">Autotransporter serine protease</fullName>
    </submittedName>
</protein>
<name>W0Q9I3_9PAST</name>
<proteinExistence type="inferred from homology"/>
<organism evidence="10 11">
    <name type="scientific">Mannheimia varigena USDA-ARS-USMARC-1296</name>
    <dbReference type="NCBI Taxonomy" id="1433287"/>
    <lineage>
        <taxon>Bacteria</taxon>
        <taxon>Pseudomonadati</taxon>
        <taxon>Pseudomonadota</taxon>
        <taxon>Gammaproteobacteria</taxon>
        <taxon>Pasteurellales</taxon>
        <taxon>Pasteurellaceae</taxon>
        <taxon>Mannheimia</taxon>
    </lineage>
</organism>
<dbReference type="AlphaFoldDB" id="W0Q9I3"/>
<dbReference type="PATRIC" id="fig|1433287.3.peg.437"/>
<dbReference type="InterPro" id="IPR034061">
    <property type="entry name" value="Peptidases_S8_Autotransporter"/>
</dbReference>
<evidence type="ECO:0000256" key="4">
    <source>
        <dbReference type="ARBA" id="ARBA00022801"/>
    </source>
</evidence>
<comment type="similarity">
    <text evidence="1 7">Belongs to the peptidase S8 family.</text>
</comment>
<gene>
    <name evidence="10" type="ORF">X808_4390</name>
</gene>
<dbReference type="InterPro" id="IPR015500">
    <property type="entry name" value="Peptidase_S8_subtilisin-rel"/>
</dbReference>
<keyword evidence="3 8" id="KW-0732">Signal</keyword>
<reference evidence="10 11" key="1">
    <citation type="submission" date="2013-12" db="EMBL/GenBank/DDBJ databases">
        <title>Annotation of the Mannheimia varigena USDA-ARS-USMARC-1296 complete genome.</title>
        <authorList>
            <person name="Harhay G.P."/>
            <person name="Clawson M.L."/>
            <person name="Murray R.W."/>
            <person name="Lubbers B.V."/>
            <person name="Heaton M.P."/>
            <person name="Chitko-Mckown C.G."/>
            <person name="Harhay D.M."/>
            <person name="Smith T.P.L."/>
        </authorList>
    </citation>
    <scope>NUCLEOTIDE SEQUENCE [LARGE SCALE GENOMIC DNA]</scope>
    <source>
        <strain evidence="10 11">USDA-ARS-USMARC-1296</strain>
    </source>
</reference>
<sequence>MKKYIFKPTLVSALVASVVTTGVYAEEDIEKQEKQAIPSIINPHNQIGLTKPIAEKYSGKGVNIGVLDGGFMVEHTLVDRSKLHSVTFELTDSSGKKRLYAPHIYEIETEQDEEGNEKKVYSMHGGQVAGIIGAKSAAQHQYAGGIAKNSEIYITSIDPQKTEEDTSKSDDGRSDILLGETSDLKDGRRAFSTAINKLVEKNVLAINNSWNEDAATDSALELEQKYKEAIVQAKDNVLINAIKAAVQENTLMVFAAGNESKKQPGIMAALPQYLPELESHYLSVVGVDDGKNLSEYSNHCGVSKNWCVAAPGNLTVLATDGAEENKKYSGLKLDAGTSYSTPVVTGSLAILKERFNYFTPTQIRDTLFTTATDLGKKGVDDVFGWGLINLEKAVQGPSQLLRNETYNVTQNDIWTNSLQGKYRLTKQGAGELTLAGNNNHIKEIDVEKGKLALLGKTVSDNINNQGHLTAADLTVNKAFQSSSASHLEIWANNAFIAQGKNTMVNLAGTLLVAEALKQNAQEGQTLTNVLLVRNGANYQGGFDALQPSKILAEKGLRQDLYFKKDRIELKANSNKAFSDPKASGNAKHGLDALNALRDTKVAWRKGTYNNWLQHAVEHNDLQNFHYYIGNNIYADSLAFLRNQTINRLNGTSLSLHRHQDNVPESLKVWLEGNGQRYKSDQKQLDQKTEFKTRDNGFSIAYKVNDKALLIGNLTHLDTNLDKNQATGKIKQLEAGLALRYAQSSHGWFDDISGKIGQINYRQNRYFNGASLASGKNKGLQLSGELRRGYRLTANNWQIEPSLGLQAIHLSMRQLKEQGELATDTTAFHKTDVNLSGSLQVKHLFQFNDWTVTPNLSLNYTHRLNGKNNEIQSDLFGVKIKSKSEIYSKNIAEVGFGLTVEKNNWFTSAEFRQSKFKGGKASTWLAKFGVQF</sequence>
<evidence type="ECO:0000256" key="3">
    <source>
        <dbReference type="ARBA" id="ARBA00022729"/>
    </source>
</evidence>
<dbReference type="InterPro" id="IPR023828">
    <property type="entry name" value="Peptidase_S8_Ser-AS"/>
</dbReference>
<keyword evidence="2 7" id="KW-0645">Protease</keyword>
<dbReference type="STRING" id="1433287.X808_4390"/>
<dbReference type="CDD" id="cd04848">
    <property type="entry name" value="Peptidases_S8_Autotransporter_serine_protease_like"/>
    <property type="match status" value="1"/>
</dbReference>
<evidence type="ECO:0000256" key="5">
    <source>
        <dbReference type="ARBA" id="ARBA00022825"/>
    </source>
</evidence>
<dbReference type="Gene3D" id="3.40.50.200">
    <property type="entry name" value="Peptidase S8/S53 domain"/>
    <property type="match status" value="1"/>
</dbReference>
<evidence type="ECO:0000256" key="7">
    <source>
        <dbReference type="PROSITE-ProRule" id="PRU01240"/>
    </source>
</evidence>
<dbReference type="PROSITE" id="PS00138">
    <property type="entry name" value="SUBTILASE_SER"/>
    <property type="match status" value="1"/>
</dbReference>
<dbReference type="InterPro" id="IPR050131">
    <property type="entry name" value="Peptidase_S8_subtilisin-like"/>
</dbReference>
<evidence type="ECO:0000313" key="11">
    <source>
        <dbReference type="Proteomes" id="UP000066995"/>
    </source>
</evidence>
<dbReference type="SUPFAM" id="SSF103515">
    <property type="entry name" value="Autotransporter"/>
    <property type="match status" value="1"/>
</dbReference>
<keyword evidence="4 7" id="KW-0378">Hydrolase</keyword>
<dbReference type="PANTHER" id="PTHR43806">
    <property type="entry name" value="PEPTIDASE S8"/>
    <property type="match status" value="1"/>
</dbReference>
<dbReference type="Gene3D" id="2.40.128.130">
    <property type="entry name" value="Autotransporter beta-domain"/>
    <property type="match status" value="1"/>
</dbReference>
<evidence type="ECO:0000256" key="1">
    <source>
        <dbReference type="ARBA" id="ARBA00011073"/>
    </source>
</evidence>
<feature type="domain" description="Autotransporter" evidence="9">
    <location>
        <begin position="661"/>
        <end position="931"/>
    </location>
</feature>
<keyword evidence="5 7" id="KW-0720">Serine protease</keyword>
<evidence type="ECO:0000256" key="2">
    <source>
        <dbReference type="ARBA" id="ARBA00022670"/>
    </source>
</evidence>
<dbReference type="InterPro" id="IPR036852">
    <property type="entry name" value="Peptidase_S8/S53_dom_sf"/>
</dbReference>
<accession>W0Q9I3</accession>
<dbReference type="Pfam" id="PF03797">
    <property type="entry name" value="Autotransporter"/>
    <property type="match status" value="1"/>
</dbReference>
<dbReference type="InterPro" id="IPR000209">
    <property type="entry name" value="Peptidase_S8/S53_dom"/>
</dbReference>
<dbReference type="RefSeq" id="WP_051410676.1">
    <property type="nucleotide sequence ID" value="NZ_CP006943.1"/>
</dbReference>
<dbReference type="OrthoDB" id="9780507at2"/>
<keyword evidence="11" id="KW-1185">Reference proteome</keyword>
<dbReference type="NCBIfam" id="TIGR02601">
    <property type="entry name" value="autotrns_rpt"/>
    <property type="match status" value="1"/>
</dbReference>
<dbReference type="PROSITE" id="PS51892">
    <property type="entry name" value="SUBTILASE"/>
    <property type="match status" value="1"/>
</dbReference>
<feature type="active site" description="Charge relay system" evidence="6 7">
    <location>
        <position position="68"/>
    </location>
</feature>
<dbReference type="eggNOG" id="COG1404">
    <property type="taxonomic scope" value="Bacteria"/>
</dbReference>
<dbReference type="PROSITE" id="PS51208">
    <property type="entry name" value="AUTOTRANSPORTER"/>
    <property type="match status" value="1"/>
</dbReference>
<dbReference type="Pfam" id="PF00082">
    <property type="entry name" value="Peptidase_S8"/>
    <property type="match status" value="1"/>
</dbReference>
<dbReference type="GO" id="GO:0006508">
    <property type="term" value="P:proteolysis"/>
    <property type="evidence" value="ECO:0007669"/>
    <property type="project" value="UniProtKB-KW"/>
</dbReference>